<protein>
    <submittedName>
        <fullName evidence="2">Uncharacterized protein</fullName>
    </submittedName>
</protein>
<feature type="transmembrane region" description="Helical" evidence="1">
    <location>
        <begin position="38"/>
        <end position="61"/>
    </location>
</feature>
<sequence length="80" mass="8397">MPQDLGHRCCGRVIGLLVAGLVLGSCFILNSGDIDNTLLLLGCSLAPLVVLGLLVFLGLLVRALFLRHVQSAWLSCPLGA</sequence>
<gene>
    <name evidence="2" type="ORF">DFH07DRAFT_823873</name>
</gene>
<comment type="caution">
    <text evidence="2">The sequence shown here is derived from an EMBL/GenBank/DDBJ whole genome shotgun (WGS) entry which is preliminary data.</text>
</comment>
<feature type="transmembrane region" description="Helical" evidence="1">
    <location>
        <begin position="12"/>
        <end position="32"/>
    </location>
</feature>
<name>A0AAD7J0J6_9AGAR</name>
<organism evidence="2 3">
    <name type="scientific">Mycena maculata</name>
    <dbReference type="NCBI Taxonomy" id="230809"/>
    <lineage>
        <taxon>Eukaryota</taxon>
        <taxon>Fungi</taxon>
        <taxon>Dikarya</taxon>
        <taxon>Basidiomycota</taxon>
        <taxon>Agaricomycotina</taxon>
        <taxon>Agaricomycetes</taxon>
        <taxon>Agaricomycetidae</taxon>
        <taxon>Agaricales</taxon>
        <taxon>Marasmiineae</taxon>
        <taxon>Mycenaceae</taxon>
        <taxon>Mycena</taxon>
    </lineage>
</organism>
<evidence type="ECO:0000313" key="2">
    <source>
        <dbReference type="EMBL" id="KAJ7753615.1"/>
    </source>
</evidence>
<evidence type="ECO:0000313" key="3">
    <source>
        <dbReference type="Proteomes" id="UP001215280"/>
    </source>
</evidence>
<reference evidence="2" key="1">
    <citation type="submission" date="2023-03" db="EMBL/GenBank/DDBJ databases">
        <title>Massive genome expansion in bonnet fungi (Mycena s.s.) driven by repeated elements and novel gene families across ecological guilds.</title>
        <authorList>
            <consortium name="Lawrence Berkeley National Laboratory"/>
            <person name="Harder C.B."/>
            <person name="Miyauchi S."/>
            <person name="Viragh M."/>
            <person name="Kuo A."/>
            <person name="Thoen E."/>
            <person name="Andreopoulos B."/>
            <person name="Lu D."/>
            <person name="Skrede I."/>
            <person name="Drula E."/>
            <person name="Henrissat B."/>
            <person name="Morin E."/>
            <person name="Kohler A."/>
            <person name="Barry K."/>
            <person name="LaButti K."/>
            <person name="Morin E."/>
            <person name="Salamov A."/>
            <person name="Lipzen A."/>
            <person name="Mereny Z."/>
            <person name="Hegedus B."/>
            <person name="Baldrian P."/>
            <person name="Stursova M."/>
            <person name="Weitz H."/>
            <person name="Taylor A."/>
            <person name="Grigoriev I.V."/>
            <person name="Nagy L.G."/>
            <person name="Martin F."/>
            <person name="Kauserud H."/>
        </authorList>
    </citation>
    <scope>NUCLEOTIDE SEQUENCE</scope>
    <source>
        <strain evidence="2">CBHHK188m</strain>
    </source>
</reference>
<evidence type="ECO:0000256" key="1">
    <source>
        <dbReference type="SAM" id="Phobius"/>
    </source>
</evidence>
<proteinExistence type="predicted"/>
<accession>A0AAD7J0J6</accession>
<keyword evidence="3" id="KW-1185">Reference proteome</keyword>
<keyword evidence="1" id="KW-0472">Membrane</keyword>
<keyword evidence="1" id="KW-1133">Transmembrane helix</keyword>
<dbReference type="AlphaFoldDB" id="A0AAD7J0J6"/>
<dbReference type="EMBL" id="JARJLG010000070">
    <property type="protein sequence ID" value="KAJ7753615.1"/>
    <property type="molecule type" value="Genomic_DNA"/>
</dbReference>
<dbReference type="Proteomes" id="UP001215280">
    <property type="component" value="Unassembled WGS sequence"/>
</dbReference>
<keyword evidence="1" id="KW-0812">Transmembrane</keyword>